<feature type="domain" description="Chromo" evidence="1">
    <location>
        <begin position="74"/>
        <end position="118"/>
    </location>
</feature>
<dbReference type="InterPro" id="IPR000953">
    <property type="entry name" value="Chromo/chromo_shadow_dom"/>
</dbReference>
<protein>
    <recommendedName>
        <fullName evidence="1">Chromo domain-containing protein</fullName>
    </recommendedName>
</protein>
<dbReference type="CDD" id="cd00024">
    <property type="entry name" value="CD_CSD"/>
    <property type="match status" value="1"/>
</dbReference>
<sequence>MELPEINSDLPEMPYEVIAVHHDGAFYELYHPKELGIHPVFHTMVLKKFQKDKSKTQRDSKIRAVRLKDGTEGHLIETILDHRINKEVRETYKCKWVGRSDDITWEPTENLLSVPGRI</sequence>
<name>A0AAD9GL76_9STRA</name>
<evidence type="ECO:0000313" key="3">
    <source>
        <dbReference type="Proteomes" id="UP001259832"/>
    </source>
</evidence>
<accession>A0AAD9GL76</accession>
<reference evidence="2" key="1">
    <citation type="submission" date="2023-08" db="EMBL/GenBank/DDBJ databases">
        <title>Reference Genome Resource for the Citrus Pathogen Phytophthora citrophthora.</title>
        <authorList>
            <person name="Moller H."/>
            <person name="Coetzee B."/>
            <person name="Rose L.J."/>
            <person name="Van Niekerk J.M."/>
        </authorList>
    </citation>
    <scope>NUCLEOTIDE SEQUENCE</scope>
    <source>
        <strain evidence="2">STE-U-9442</strain>
    </source>
</reference>
<dbReference type="AlphaFoldDB" id="A0AAD9GL76"/>
<keyword evidence="3" id="KW-1185">Reference proteome</keyword>
<evidence type="ECO:0000313" key="2">
    <source>
        <dbReference type="EMBL" id="KAK1940547.1"/>
    </source>
</evidence>
<dbReference type="InterPro" id="IPR016197">
    <property type="entry name" value="Chromo-like_dom_sf"/>
</dbReference>
<gene>
    <name evidence="2" type="ORF">P3T76_007998</name>
</gene>
<dbReference type="Proteomes" id="UP001259832">
    <property type="component" value="Unassembled WGS sequence"/>
</dbReference>
<evidence type="ECO:0000259" key="1">
    <source>
        <dbReference type="PROSITE" id="PS50013"/>
    </source>
</evidence>
<dbReference type="SUPFAM" id="SSF54160">
    <property type="entry name" value="Chromo domain-like"/>
    <property type="match status" value="1"/>
</dbReference>
<comment type="caution">
    <text evidence="2">The sequence shown here is derived from an EMBL/GenBank/DDBJ whole genome shotgun (WGS) entry which is preliminary data.</text>
</comment>
<dbReference type="Pfam" id="PF00385">
    <property type="entry name" value="Chromo"/>
    <property type="match status" value="1"/>
</dbReference>
<dbReference type="PROSITE" id="PS50013">
    <property type="entry name" value="CHROMO_2"/>
    <property type="match status" value="1"/>
</dbReference>
<dbReference type="Gene3D" id="2.40.50.40">
    <property type="match status" value="1"/>
</dbReference>
<dbReference type="EMBL" id="JASMQC010000014">
    <property type="protein sequence ID" value="KAK1940547.1"/>
    <property type="molecule type" value="Genomic_DNA"/>
</dbReference>
<organism evidence="2 3">
    <name type="scientific">Phytophthora citrophthora</name>
    <dbReference type="NCBI Taxonomy" id="4793"/>
    <lineage>
        <taxon>Eukaryota</taxon>
        <taxon>Sar</taxon>
        <taxon>Stramenopiles</taxon>
        <taxon>Oomycota</taxon>
        <taxon>Peronosporomycetes</taxon>
        <taxon>Peronosporales</taxon>
        <taxon>Peronosporaceae</taxon>
        <taxon>Phytophthora</taxon>
    </lineage>
</organism>
<proteinExistence type="predicted"/>
<dbReference type="InterPro" id="IPR023780">
    <property type="entry name" value="Chromo_domain"/>
</dbReference>